<dbReference type="OMA" id="WNIFCWN"/>
<dbReference type="InParanoid" id="Q6BNU6"/>
<evidence type="ECO:0000256" key="4">
    <source>
        <dbReference type="ARBA" id="ARBA00022989"/>
    </source>
</evidence>
<evidence type="ECO:0000256" key="2">
    <source>
        <dbReference type="ARBA" id="ARBA00022448"/>
    </source>
</evidence>
<dbReference type="Gene3D" id="1.20.1250.20">
    <property type="entry name" value="MFS general substrate transporter like domains"/>
    <property type="match status" value="1"/>
</dbReference>
<dbReference type="Pfam" id="PF07690">
    <property type="entry name" value="MFS_1"/>
    <property type="match status" value="1"/>
</dbReference>
<dbReference type="RefSeq" id="XP_460124.2">
    <property type="nucleotide sequence ID" value="XM_460124.1"/>
</dbReference>
<dbReference type="PANTHER" id="PTHR43791:SF15">
    <property type="entry name" value="TRANSPORTER SEO1-RELATED"/>
    <property type="match status" value="1"/>
</dbReference>
<keyword evidence="2" id="KW-0813">Transport</keyword>
<dbReference type="HOGENOM" id="CLU_001265_4_2_1"/>
<dbReference type="InterPro" id="IPR011701">
    <property type="entry name" value="MFS"/>
</dbReference>
<gene>
    <name evidence="8" type="ordered locus">DEHA2E18920g</name>
</gene>
<dbReference type="GO" id="GO:0005886">
    <property type="term" value="C:plasma membrane"/>
    <property type="evidence" value="ECO:0007669"/>
    <property type="project" value="EnsemblFungi"/>
</dbReference>
<feature type="transmembrane region" description="Helical" evidence="7">
    <location>
        <begin position="282"/>
        <end position="305"/>
    </location>
</feature>
<evidence type="ECO:0000256" key="7">
    <source>
        <dbReference type="SAM" id="Phobius"/>
    </source>
</evidence>
<evidence type="ECO:0000313" key="9">
    <source>
        <dbReference type="Proteomes" id="UP000000599"/>
    </source>
</evidence>
<accession>Q6BNU6</accession>
<keyword evidence="5 7" id="KW-0472">Membrane</keyword>
<dbReference type="SUPFAM" id="SSF103473">
    <property type="entry name" value="MFS general substrate transporter"/>
    <property type="match status" value="1"/>
</dbReference>
<evidence type="ECO:0000256" key="3">
    <source>
        <dbReference type="ARBA" id="ARBA00022692"/>
    </source>
</evidence>
<keyword evidence="9" id="KW-1185">Reference proteome</keyword>
<dbReference type="AlphaFoldDB" id="Q6BNU6"/>
<dbReference type="EMBL" id="CR382137">
    <property type="protein sequence ID" value="CAG88394.2"/>
    <property type="molecule type" value="Genomic_DNA"/>
</dbReference>
<feature type="transmembrane region" description="Helical" evidence="7">
    <location>
        <begin position="519"/>
        <end position="540"/>
    </location>
</feature>
<dbReference type="OrthoDB" id="3639251at2759"/>
<keyword evidence="4 7" id="KW-1133">Transmembrane helix</keyword>
<proteinExistence type="inferred from homology"/>
<organism evidence="8 9">
    <name type="scientific">Debaryomyces hansenii (strain ATCC 36239 / CBS 767 / BCRC 21394 / JCM 1990 / NBRC 0083 / IGC 2968)</name>
    <name type="common">Yeast</name>
    <name type="synonym">Torulaspora hansenii</name>
    <dbReference type="NCBI Taxonomy" id="284592"/>
    <lineage>
        <taxon>Eukaryota</taxon>
        <taxon>Fungi</taxon>
        <taxon>Dikarya</taxon>
        <taxon>Ascomycota</taxon>
        <taxon>Saccharomycotina</taxon>
        <taxon>Pichiomycetes</taxon>
        <taxon>Debaryomycetaceae</taxon>
        <taxon>Debaryomyces</taxon>
    </lineage>
</organism>
<dbReference type="PANTHER" id="PTHR43791">
    <property type="entry name" value="PERMEASE-RELATED"/>
    <property type="match status" value="1"/>
</dbReference>
<keyword evidence="3 7" id="KW-0812">Transmembrane</keyword>
<dbReference type="eggNOG" id="KOG2533">
    <property type="taxonomic scope" value="Eukaryota"/>
</dbReference>
<dbReference type="FunFam" id="1.20.1250.20:FF:000065">
    <property type="entry name" value="Putative MFS pantothenate transporter"/>
    <property type="match status" value="1"/>
</dbReference>
<dbReference type="FunCoup" id="Q6BNU6">
    <property type="interactions" value="26"/>
</dbReference>
<comment type="similarity">
    <text evidence="6">Belongs to the major facilitator superfamily. Allantoate permease family.</text>
</comment>
<name>Q6BNU6_DEBHA</name>
<reference evidence="8 9" key="1">
    <citation type="journal article" date="2004" name="Nature">
        <title>Genome evolution in yeasts.</title>
        <authorList>
            <consortium name="Genolevures"/>
            <person name="Dujon B."/>
            <person name="Sherman D."/>
            <person name="Fischer G."/>
            <person name="Durrens P."/>
            <person name="Casaregola S."/>
            <person name="Lafontaine I."/>
            <person name="de Montigny J."/>
            <person name="Marck C."/>
            <person name="Neuveglise C."/>
            <person name="Talla E."/>
            <person name="Goffard N."/>
            <person name="Frangeul L."/>
            <person name="Aigle M."/>
            <person name="Anthouard V."/>
            <person name="Babour A."/>
            <person name="Barbe V."/>
            <person name="Barnay S."/>
            <person name="Blanchin S."/>
            <person name="Beckerich J.M."/>
            <person name="Beyne E."/>
            <person name="Bleykasten C."/>
            <person name="Boisrame A."/>
            <person name="Boyer J."/>
            <person name="Cattolico L."/>
            <person name="Confanioleri F."/>
            <person name="de Daruvar A."/>
            <person name="Despons L."/>
            <person name="Fabre E."/>
            <person name="Fairhead C."/>
            <person name="Ferry-Dumazet H."/>
            <person name="Groppi A."/>
            <person name="Hantraye F."/>
            <person name="Hennequin C."/>
            <person name="Jauniaux N."/>
            <person name="Joyet P."/>
            <person name="Kachouri R."/>
            <person name="Kerrest A."/>
            <person name="Koszul R."/>
            <person name="Lemaire M."/>
            <person name="Lesur I."/>
            <person name="Ma L."/>
            <person name="Muller H."/>
            <person name="Nicaud J.M."/>
            <person name="Nikolski M."/>
            <person name="Oztas S."/>
            <person name="Ozier-Kalogeropoulos O."/>
            <person name="Pellenz S."/>
            <person name="Potier S."/>
            <person name="Richard G.F."/>
            <person name="Straub M.L."/>
            <person name="Suleau A."/>
            <person name="Swennene D."/>
            <person name="Tekaia F."/>
            <person name="Wesolowski-Louvel M."/>
            <person name="Westhof E."/>
            <person name="Wirth B."/>
            <person name="Zeniou-Meyer M."/>
            <person name="Zivanovic I."/>
            <person name="Bolotin-Fukuhara M."/>
            <person name="Thierry A."/>
            <person name="Bouchier C."/>
            <person name="Caudron B."/>
            <person name="Scarpelli C."/>
            <person name="Gaillardin C."/>
            <person name="Weissenbach J."/>
            <person name="Wincker P."/>
            <person name="Souciet J.L."/>
        </authorList>
    </citation>
    <scope>NUCLEOTIDE SEQUENCE [LARGE SCALE GENOMIC DNA]</scope>
    <source>
        <strain evidence="9">ATCC 36239 / CBS 767 / BCRC 21394 / JCM 1990 / NBRC 0083 / IGC 2968</strain>
    </source>
</reference>
<feature type="transmembrane region" description="Helical" evidence="7">
    <location>
        <begin position="250"/>
        <end position="270"/>
    </location>
</feature>
<dbReference type="GO" id="GO:0071916">
    <property type="term" value="F:dipeptide transmembrane transporter activity"/>
    <property type="evidence" value="ECO:0007669"/>
    <property type="project" value="EnsemblFungi"/>
</dbReference>
<dbReference type="InterPro" id="IPR036259">
    <property type="entry name" value="MFS_trans_sf"/>
</dbReference>
<evidence type="ECO:0000256" key="6">
    <source>
        <dbReference type="ARBA" id="ARBA00037968"/>
    </source>
</evidence>
<comment type="subcellular location">
    <subcellularLocation>
        <location evidence="1">Membrane</location>
        <topology evidence="1">Multi-pass membrane protein</topology>
    </subcellularLocation>
</comment>
<protein>
    <submittedName>
        <fullName evidence="8">DEHA2E18920p</fullName>
    </submittedName>
</protein>
<evidence type="ECO:0000256" key="1">
    <source>
        <dbReference type="ARBA" id="ARBA00004141"/>
    </source>
</evidence>
<dbReference type="VEuPathDB" id="FungiDB:DEHA2E18920g"/>
<sequence>MSFVINPMKRLKWGFIPRKRIVEEFGDSNDNSIDEIVIVEENGEIDEKKSVSTDNHSSEKNLDRNDVEIEYRDEKNRKWWKFFDEYEYRVNKNDRSKHKWYKWFNETDTPAERKLIMKLDILLTFYSLMAYWVKYLDQTNLNNAYIGGMDKGLGMKGNDLVNTQVMFNVGNIVFQIPFMYLLYAAPLNFVLPSLDICWSILTVCLFRSGNVKGLKAIRFFIGAFEAPSYLAYQYLFGSWYKVDEIARRSMVYYFGQYLGLLTSGLLSGAIEDSLNGKNGLAAWQWIFIVDGIVSIAVGVIGFYLLPGTPSECYSIFLTDDEIRLARSRLKENKTEVNPKKNVSDLFDLGLWKSILSSWEIYVLSLWNMFCWNNNNGSSGAYTLWINSLDRYGEGTKQRMTSLTPGLGLVWLLLTCCYADLFHSRWSAIIFSQVFNLTGNIILAVWNVPERTKWFAWCLQYFGWAMAPVLYSWQNDICRRDARKRAVILVSMNILAQASTAWMSVIVWKTVEAPRYLKGFTFTACCAFSLCLWTFVVLYFYKRTEKKHAKDNGIILYNSDKLTENDPEMIQIKTQENK</sequence>
<feature type="transmembrane region" description="Helical" evidence="7">
    <location>
        <begin position="402"/>
        <end position="420"/>
    </location>
</feature>
<feature type="transmembrane region" description="Helical" evidence="7">
    <location>
        <begin position="427"/>
        <end position="447"/>
    </location>
</feature>
<evidence type="ECO:0000256" key="5">
    <source>
        <dbReference type="ARBA" id="ARBA00023136"/>
    </source>
</evidence>
<feature type="transmembrane region" description="Helical" evidence="7">
    <location>
        <begin position="165"/>
        <end position="183"/>
    </location>
</feature>
<feature type="transmembrane region" description="Helical" evidence="7">
    <location>
        <begin position="485"/>
        <end position="507"/>
    </location>
</feature>
<dbReference type="KEGG" id="dha:DEHA2E18920g"/>
<evidence type="ECO:0000313" key="8">
    <source>
        <dbReference type="EMBL" id="CAG88394.2"/>
    </source>
</evidence>
<dbReference type="GeneID" id="2901898"/>
<dbReference type="Proteomes" id="UP000000599">
    <property type="component" value="Chromosome E"/>
</dbReference>